<proteinExistence type="predicted"/>
<accession>A0AAE9T2W3</accession>
<name>A0AAE9T2W3_9GAMM</name>
<dbReference type="Proteomes" id="UP001059272">
    <property type="component" value="Chromosome"/>
</dbReference>
<dbReference type="RefSeq" id="WP_258884801.1">
    <property type="nucleotide sequence ID" value="NZ_CP090065.1"/>
</dbReference>
<reference evidence="1" key="1">
    <citation type="submission" date="2021-12" db="EMBL/GenBank/DDBJ databases">
        <title>Genome sequence of novel Pectobacterium sp. causing blackleg.</title>
        <authorList>
            <person name="Wang J."/>
        </authorList>
    </citation>
    <scope>NUCLEOTIDE SEQUENCE</scope>
    <source>
        <strain evidence="1">BY21311</strain>
    </source>
</reference>
<dbReference type="EMBL" id="CP090065">
    <property type="protein sequence ID" value="UVO10012.1"/>
    <property type="molecule type" value="Genomic_DNA"/>
</dbReference>
<dbReference type="AlphaFoldDB" id="A0AAE9T2W3"/>
<evidence type="ECO:0000313" key="1">
    <source>
        <dbReference type="EMBL" id="UVO10012.1"/>
    </source>
</evidence>
<gene>
    <name evidence="1" type="ORF">LW347_08745</name>
</gene>
<evidence type="ECO:0000313" key="2">
    <source>
        <dbReference type="Proteomes" id="UP001059272"/>
    </source>
</evidence>
<dbReference type="KEGG" id="ppoo:LW347_08745"/>
<protein>
    <submittedName>
        <fullName evidence="1">Uncharacterized protein</fullName>
    </submittedName>
</protein>
<sequence>MLHIIRSQNKQKIKTGGFYTIVDCPYSQWCKTQHFITAARVLSWKALRKVALNSKCAQNVMVYFFIITYESGGMMVQRIKVVRKHQRKSKIDDNRTLMQIGARASKQAIKEALDSGVSIAYIKDGWLVSQAPDGTLSEIKAVDGQPPIKLRELLCRA</sequence>
<organism evidence="1 2">
    <name type="scientific">Pectobacterium polonicum</name>
    <dbReference type="NCBI Taxonomy" id="2485124"/>
    <lineage>
        <taxon>Bacteria</taxon>
        <taxon>Pseudomonadati</taxon>
        <taxon>Pseudomonadota</taxon>
        <taxon>Gammaproteobacteria</taxon>
        <taxon>Enterobacterales</taxon>
        <taxon>Pectobacteriaceae</taxon>
        <taxon>Pectobacterium</taxon>
    </lineage>
</organism>